<proteinExistence type="predicted"/>
<accession>A0ABT9BAF3</accession>
<dbReference type="EMBL" id="JAUQSY010000003">
    <property type="protein sequence ID" value="MDO7874017.1"/>
    <property type="molecule type" value="Genomic_DNA"/>
</dbReference>
<keyword evidence="2" id="KW-1185">Reference proteome</keyword>
<comment type="caution">
    <text evidence="1">The sequence shown here is derived from an EMBL/GenBank/DDBJ whole genome shotgun (WGS) entry which is preliminary data.</text>
</comment>
<organism evidence="1 2">
    <name type="scientific">Hymenobacter aranciens</name>
    <dbReference type="NCBI Taxonomy" id="3063996"/>
    <lineage>
        <taxon>Bacteria</taxon>
        <taxon>Pseudomonadati</taxon>
        <taxon>Bacteroidota</taxon>
        <taxon>Cytophagia</taxon>
        <taxon>Cytophagales</taxon>
        <taxon>Hymenobacteraceae</taxon>
        <taxon>Hymenobacter</taxon>
    </lineage>
</organism>
<reference evidence="1" key="1">
    <citation type="submission" date="2023-07" db="EMBL/GenBank/DDBJ databases">
        <authorList>
            <person name="Kim M.K."/>
        </authorList>
    </citation>
    <scope>NUCLEOTIDE SEQUENCE</scope>
    <source>
        <strain evidence="1">ASUV-10-1</strain>
    </source>
</reference>
<gene>
    <name evidence="1" type="ORF">Q5H93_04665</name>
</gene>
<name>A0ABT9BAF3_9BACT</name>
<protein>
    <submittedName>
        <fullName evidence="1">Uncharacterized protein</fullName>
    </submittedName>
</protein>
<sequence>MNNYRPRLDDYPALTQRLSQTGYEVALHYLEAGASRPVITAKHKVSGENKLYYGQSFMVGAPILFVQWLEGITYELAAG</sequence>
<dbReference type="RefSeq" id="WP_305005335.1">
    <property type="nucleotide sequence ID" value="NZ_JAUQSY010000003.1"/>
</dbReference>
<evidence type="ECO:0000313" key="1">
    <source>
        <dbReference type="EMBL" id="MDO7874017.1"/>
    </source>
</evidence>
<dbReference type="Proteomes" id="UP001176429">
    <property type="component" value="Unassembled WGS sequence"/>
</dbReference>
<evidence type="ECO:0000313" key="2">
    <source>
        <dbReference type="Proteomes" id="UP001176429"/>
    </source>
</evidence>